<dbReference type="AlphaFoldDB" id="A0A9J6NVL9"/>
<evidence type="ECO:0000313" key="2">
    <source>
        <dbReference type="Proteomes" id="UP001056429"/>
    </source>
</evidence>
<evidence type="ECO:0000313" key="1">
    <source>
        <dbReference type="EMBL" id="MCM1988535.1"/>
    </source>
</evidence>
<sequence>MNVDLYEYNTWRQKNKKATYGESVFIDDQLIKEISNRPVLTPGKDAYWSPGRDPYLSVFKLSKTTNSFKAPSLEGDSTINVQIEQEEFLEEGYVYDEFNEVDTDSDV</sequence>
<keyword evidence="2" id="KW-1185">Reference proteome</keyword>
<name>A0A9J6NVL9_9CLOT</name>
<dbReference type="EMBL" id="JAGSOJ010000001">
    <property type="protein sequence ID" value="MCM1988535.1"/>
    <property type="molecule type" value="Genomic_DNA"/>
</dbReference>
<organism evidence="1 2">
    <name type="scientific">Oceanirhabdus seepicola</name>
    <dbReference type="NCBI Taxonomy" id="2828781"/>
    <lineage>
        <taxon>Bacteria</taxon>
        <taxon>Bacillati</taxon>
        <taxon>Bacillota</taxon>
        <taxon>Clostridia</taxon>
        <taxon>Eubacteriales</taxon>
        <taxon>Clostridiaceae</taxon>
        <taxon>Oceanirhabdus</taxon>
    </lineage>
</organism>
<proteinExistence type="predicted"/>
<accession>A0A9J6NVL9</accession>
<reference evidence="1" key="1">
    <citation type="journal article" date="2021" name="mSystems">
        <title>Bacteria and Archaea Synergistically Convert Glycine Betaine to Biogenic Methane in the Formosa Cold Seep of the South China Sea.</title>
        <authorList>
            <person name="Li L."/>
            <person name="Zhang W."/>
            <person name="Zhang S."/>
            <person name="Song L."/>
            <person name="Sun Q."/>
            <person name="Zhang H."/>
            <person name="Xiang H."/>
            <person name="Dong X."/>
        </authorList>
    </citation>
    <scope>NUCLEOTIDE SEQUENCE</scope>
    <source>
        <strain evidence="1">ZWT</strain>
    </source>
</reference>
<dbReference type="Proteomes" id="UP001056429">
    <property type="component" value="Unassembled WGS sequence"/>
</dbReference>
<comment type="caution">
    <text evidence="1">The sequence shown here is derived from an EMBL/GenBank/DDBJ whole genome shotgun (WGS) entry which is preliminary data.</text>
</comment>
<protein>
    <submittedName>
        <fullName evidence="1">Uncharacterized protein</fullName>
    </submittedName>
</protein>
<dbReference type="RefSeq" id="WP_250857400.1">
    <property type="nucleotide sequence ID" value="NZ_JAGSOJ010000001.1"/>
</dbReference>
<gene>
    <name evidence="1" type="ORF">KDK92_02200</name>
</gene>
<reference evidence="1" key="2">
    <citation type="submission" date="2021-04" db="EMBL/GenBank/DDBJ databases">
        <authorList>
            <person name="Dong X."/>
        </authorList>
    </citation>
    <scope>NUCLEOTIDE SEQUENCE</scope>
    <source>
        <strain evidence="1">ZWT</strain>
    </source>
</reference>